<dbReference type="EMBL" id="NEXE01000209">
    <property type="protein sequence ID" value="PSN86423.1"/>
    <property type="molecule type" value="Genomic_DNA"/>
</dbReference>
<proteinExistence type="predicted"/>
<evidence type="ECO:0000259" key="2">
    <source>
        <dbReference type="Pfam" id="PF14452"/>
    </source>
</evidence>
<dbReference type="AlphaFoldDB" id="A0A2R6AJA9"/>
<dbReference type="Proteomes" id="UP000240322">
    <property type="component" value="Unassembled WGS sequence"/>
</dbReference>
<sequence>MATQRSLVAYMFNLITVRIEGKEYQVEDREYSGAELKKIGGIMPSTDLVLEEADGSERSIRDEERIRPKHG</sequence>
<comment type="caution">
    <text evidence="3">The sequence shown here is derived from an EMBL/GenBank/DDBJ whole genome shotgun (WGS) entry which is preliminary data.</text>
</comment>
<feature type="compositionally biased region" description="Basic and acidic residues" evidence="1">
    <location>
        <begin position="55"/>
        <end position="71"/>
    </location>
</feature>
<accession>A0A2R6AJA9</accession>
<evidence type="ECO:0000313" key="4">
    <source>
        <dbReference type="Proteomes" id="UP000240322"/>
    </source>
</evidence>
<protein>
    <recommendedName>
        <fullName evidence="2">Multi-ubiquitin domain-containing protein</fullName>
    </recommendedName>
</protein>
<evidence type="ECO:0000313" key="3">
    <source>
        <dbReference type="EMBL" id="PSN86423.1"/>
    </source>
</evidence>
<evidence type="ECO:0000256" key="1">
    <source>
        <dbReference type="SAM" id="MobiDB-lite"/>
    </source>
</evidence>
<reference evidence="3 4" key="1">
    <citation type="submission" date="2017-04" db="EMBL/GenBank/DDBJ databases">
        <title>Novel microbial lineages endemic to geothermal iron-oxide mats fill important gaps in the evolutionary history of Archaea.</title>
        <authorList>
            <person name="Jay Z.J."/>
            <person name="Beam J.P."/>
            <person name="Dlakic M."/>
            <person name="Rusch D.B."/>
            <person name="Kozubal M.A."/>
            <person name="Inskeep W.P."/>
        </authorList>
    </citation>
    <scope>NUCLEOTIDE SEQUENCE [LARGE SCALE GENOMIC DNA]</scope>
    <source>
        <strain evidence="3">OSP_D</strain>
    </source>
</reference>
<gene>
    <name evidence="3" type="ORF">B9Q03_11685</name>
</gene>
<feature type="region of interest" description="Disordered" evidence="1">
    <location>
        <begin position="52"/>
        <end position="71"/>
    </location>
</feature>
<dbReference type="InterPro" id="IPR027802">
    <property type="entry name" value="Multi-ubiquitin_dom"/>
</dbReference>
<organism evidence="3 4">
    <name type="scientific">Candidatus Marsarchaeota G2 archaeon OSP_D</name>
    <dbReference type="NCBI Taxonomy" id="1978157"/>
    <lineage>
        <taxon>Archaea</taxon>
        <taxon>Candidatus Marsarchaeota</taxon>
        <taxon>Candidatus Marsarchaeota group 2</taxon>
    </lineage>
</organism>
<name>A0A2R6AJA9_9ARCH</name>
<dbReference type="Pfam" id="PF14452">
    <property type="entry name" value="Multi_ubiq"/>
    <property type="match status" value="1"/>
</dbReference>
<feature type="domain" description="Multi-ubiquitin" evidence="2">
    <location>
        <begin position="16"/>
        <end position="67"/>
    </location>
</feature>